<keyword evidence="9" id="KW-0472">Membrane</keyword>
<dbReference type="Pfam" id="PF13329">
    <property type="entry name" value="ATG2_CAD"/>
    <property type="match status" value="2"/>
</dbReference>
<protein>
    <recommendedName>
        <fullName evidence="4">Autophagy-related protein 2</fullName>
    </recommendedName>
</protein>
<feature type="region of interest" description="Disordered" evidence="12">
    <location>
        <begin position="2080"/>
        <end position="2105"/>
    </location>
</feature>
<evidence type="ECO:0000256" key="9">
    <source>
        <dbReference type="ARBA" id="ARBA00023136"/>
    </source>
</evidence>
<evidence type="ECO:0000256" key="4">
    <source>
        <dbReference type="ARBA" id="ARBA00018070"/>
    </source>
</evidence>
<feature type="compositionally biased region" description="Basic and acidic residues" evidence="12">
    <location>
        <begin position="2080"/>
        <end position="2093"/>
    </location>
</feature>
<evidence type="ECO:0000256" key="12">
    <source>
        <dbReference type="SAM" id="MobiDB-lite"/>
    </source>
</evidence>
<feature type="compositionally biased region" description="Gly residues" evidence="12">
    <location>
        <begin position="1561"/>
        <end position="1571"/>
    </location>
</feature>
<keyword evidence="6" id="KW-0256">Endoplasmic reticulum</keyword>
<evidence type="ECO:0000256" key="1">
    <source>
        <dbReference type="ARBA" id="ARBA00004406"/>
    </source>
</evidence>
<feature type="region of interest" description="Disordered" evidence="12">
    <location>
        <begin position="1588"/>
        <end position="1620"/>
    </location>
</feature>
<dbReference type="PANTHER" id="PTHR13190:SF1">
    <property type="entry name" value="AUTOPHAGY-RELATED 2, ISOFORM A"/>
    <property type="match status" value="1"/>
</dbReference>
<dbReference type="GO" id="GO:0005789">
    <property type="term" value="C:endoplasmic reticulum membrane"/>
    <property type="evidence" value="ECO:0007669"/>
    <property type="project" value="UniProtKB-SubCell"/>
</dbReference>
<evidence type="ECO:0000313" key="14">
    <source>
        <dbReference type="Proteomes" id="UP001605036"/>
    </source>
</evidence>
<feature type="compositionally biased region" description="Polar residues" evidence="12">
    <location>
        <begin position="1536"/>
        <end position="1550"/>
    </location>
</feature>
<dbReference type="GO" id="GO:0006869">
    <property type="term" value="P:lipid transport"/>
    <property type="evidence" value="ECO:0007669"/>
    <property type="project" value="UniProtKB-KW"/>
</dbReference>
<evidence type="ECO:0000256" key="6">
    <source>
        <dbReference type="ARBA" id="ARBA00022824"/>
    </source>
</evidence>
<feature type="region of interest" description="Disordered" evidence="12">
    <location>
        <begin position="1189"/>
        <end position="1209"/>
    </location>
</feature>
<keyword evidence="14" id="KW-1185">Reference proteome</keyword>
<keyword evidence="7" id="KW-0072">Autophagy</keyword>
<comment type="similarity">
    <text evidence="3">Belongs to the ATG2 family.</text>
</comment>
<evidence type="ECO:0000256" key="7">
    <source>
        <dbReference type="ARBA" id="ARBA00023006"/>
    </source>
</evidence>
<feature type="compositionally biased region" description="Low complexity" evidence="12">
    <location>
        <begin position="1551"/>
        <end position="1560"/>
    </location>
</feature>
<dbReference type="GO" id="GO:0006914">
    <property type="term" value="P:autophagy"/>
    <property type="evidence" value="ECO:0007669"/>
    <property type="project" value="UniProtKB-KW"/>
</dbReference>
<accession>A0ABD1XZL7</accession>
<dbReference type="GO" id="GO:0034045">
    <property type="term" value="C:phagophore assembly site membrane"/>
    <property type="evidence" value="ECO:0007669"/>
    <property type="project" value="UniProtKB-SubCell"/>
</dbReference>
<evidence type="ECO:0000313" key="13">
    <source>
        <dbReference type="EMBL" id="KAL2619934.1"/>
    </source>
</evidence>
<evidence type="ECO:0000256" key="10">
    <source>
        <dbReference type="ARBA" id="ARBA00024479"/>
    </source>
</evidence>
<evidence type="ECO:0000256" key="11">
    <source>
        <dbReference type="ARBA" id="ARBA00024615"/>
    </source>
</evidence>
<dbReference type="EMBL" id="JBHFFA010000006">
    <property type="protein sequence ID" value="KAL2619934.1"/>
    <property type="molecule type" value="Genomic_DNA"/>
</dbReference>
<gene>
    <name evidence="13" type="ORF">R1flu_000139</name>
</gene>
<dbReference type="Proteomes" id="UP001605036">
    <property type="component" value="Unassembled WGS sequence"/>
</dbReference>
<dbReference type="PANTHER" id="PTHR13190">
    <property type="entry name" value="AUTOPHAGY-RELATED 2, ISOFORM A"/>
    <property type="match status" value="1"/>
</dbReference>
<comment type="subcellular location">
    <subcellularLocation>
        <location evidence="1">Endoplasmic reticulum membrane</location>
        <topology evidence="1">Peripheral membrane protein</topology>
    </subcellularLocation>
    <subcellularLocation>
        <location evidence="2">Preautophagosomal structure membrane</location>
        <topology evidence="2">Peripheral membrane protein</topology>
    </subcellularLocation>
</comment>
<proteinExistence type="inferred from homology"/>
<evidence type="ECO:0000256" key="3">
    <source>
        <dbReference type="ARBA" id="ARBA00009714"/>
    </source>
</evidence>
<comment type="caution">
    <text evidence="13">The sequence shown here is derived from an EMBL/GenBank/DDBJ whole genome shotgun (WGS) entry which is preliminary data.</text>
</comment>
<feature type="region of interest" description="Disordered" evidence="12">
    <location>
        <begin position="1536"/>
        <end position="1571"/>
    </location>
</feature>
<evidence type="ECO:0000256" key="2">
    <source>
        <dbReference type="ARBA" id="ARBA00004623"/>
    </source>
</evidence>
<dbReference type="InterPro" id="IPR026849">
    <property type="entry name" value="ATG2"/>
</dbReference>
<keyword evidence="8" id="KW-0445">Lipid transport</keyword>
<feature type="compositionally biased region" description="Polar residues" evidence="12">
    <location>
        <begin position="1390"/>
        <end position="1412"/>
    </location>
</feature>
<evidence type="ECO:0000256" key="5">
    <source>
        <dbReference type="ARBA" id="ARBA00022448"/>
    </source>
</evidence>
<evidence type="ECO:0000256" key="8">
    <source>
        <dbReference type="ARBA" id="ARBA00023055"/>
    </source>
</evidence>
<keyword evidence="5" id="KW-0813">Transport</keyword>
<feature type="compositionally biased region" description="Polar residues" evidence="12">
    <location>
        <begin position="1599"/>
        <end position="1615"/>
    </location>
</feature>
<sequence>MSKMLSQWVFKRICKFFVRRLLGRLLRSEIDLDQLDVQLGLGTIVLKDLHLNTEYLNDQLGSAAVDIKTGVVGSIKAKIPWRVLTDESCVIELEDLKLVVVPRPSSGDSKKDTSAAPSTEKVRFVDSQDYLAAESDGYAQGVGGGGAYMGVDDGVRVIAQMVERILLNLRIKVANLIIVFEEQDLEPSDGNGVSVIGNGGRAFYSTLLVRVPRMEYGVETAVPEMEDNAKGSTEGEPNMLVKVVKFEGATVEVADVLNVGLGSKDRFENSTAPSSSSKLCSTREPVKILEGDHGGIYGTIQLSVPWKDGTVDVPKFHADLVISYLQLKVSPQEIYQLSSLVRAFTSVGGTGLETASFVPVVGTSAHSAVSFGDMPKRNYVAASAEKSRDIHRSISESVSATSGGVLEATSPNNSFLPLSRFISNWMYSGGSEGQKTEIDVGDADLAASVDEFFECFDGTRSMQQSQASGLWNWPRSAFSAITAASSLAAGSTIVPPDADNLKQVEYSIKAKLAGISVTLFYDVQSPADGTQSRSASVLEGAAGEFLNAELLDITCFATVAPNQMDCTTTVKNLDISEVVLLDSDESTAPVRTPSWQDKGGSHVVDTQTMQAAVEKALPSFPATLGSFLSGGKGLGFSDAVGSLDSSGEGRKGLGTFQSLGKSYEKKRLLGLHSGSEHSMRITVTLDFCSKSNFTLSKVHCFLQPLVIWLDVHTLKRMESAIRKSEDAGGTCGRSAVVEARSQGPRGWEGVRNKRGVVNEDSAPAQGSCCPWNLYSSNVRVIICFPAETGDRCSRIQEDFIELKLSGPPSKNGSLQPMLVYRQLPVEKLNASTGTGPSVLLRFGEVAANLILNDTPVAGRREPDSITVFHVKEVIRIFHSDPVWGALPTLDRTPDEGTSMEVEWDGGRRSGDRWASQTWNGIAAQQVQTDGGPGIGGSNSEFAAATTAAELVEEQNSQLRKELIFSSSLVVRINLPQVQLHLSELYYIRLLELMKCFAQAVVADKKEEHMVETEVAPVIADSLQVCILLQCGQVDIDLFLPAESLVPAFKQSTKPWDIIAFDIEKLQVLSVTGIDGVAETSYLWVHHEEGQVTGSYQEGGATGADVKSEVLLLSCRNKVLGRGDGGGGNALASGTAGMTITYMFWPGQETKLGDALLTATIRGSTFVAHGGRLDWLLAVSAFFNRTENEKISGDAGTDSESGETAEYKSTDDQSLSSAAVHIFFLLDLQDVALCYEPGSEALLVPGLRVEKDPLRRVTGSSLDSSQVYAPVACILAAAAVRVSSSLVPQPKGERFDIWFRDVALHLLDTSLRKHPTTDYTTASIKRTGYMQVAREAVMGALVRINCEDGLQWEVECANSQLRFDTCHDTTAAFGRLIGQLQQLFAPEIDQTSLNGNNNRNIDQKGSSSGSPGSRTVKLGVHDDMDSSVTEIPSELNLFEGVLEDAFSRVKPSRSFDDQISERGYGILNVPIHSRVGSMDRYESVHGLRPDIFGAARSSPSTPRIQNQADVFDELPLLNNASGPPIFIEDYYITLQKQGTSPGDRQSIESPQPSGAPSRGSTSSGGGRDVEGRGGWYAGKSLKVLENHVPQGSPRLDADQESSNTREQNRGSQSPGKGSSVVKKYPLSVGRVVLSDLEAKWRLYGGSDWPVGRDYDEDLIYQSNLEDNGRQSGVCLEVQLLGMRVQYDTFPAVGVYASRLHVTVKDVAVYDDSVDAPWRTVLSYNRSKARPRESSSQAVNFEMDAVRPNPTAPLEEYRLLITLLPISLHLDQRHIDFCIQFFSARPSINAELATPTDAGAHSMFDSSSVAASDLSSESNEINEEALLPFFQICEMRPFTIRVDYVPRRVDISSLGKGNYAELLNLVSWKGIELNLKHVRATGVHGWSSLSGVLVGEWLEDISQNQVHKLVKGMAPIRPFYAVGTGAAKLVVLPVEHYRRDRRLLRGMRKGAVAFLRSISLEVLGFGAHLAEGAHQILKQTELAMGGTLSPLSYNTENGERRSKAVQPGDTREGIQQACESISRGFERTASSLVGNPYKAYQRGGAGPAVATALRSAPSAAVAPASAAAGAVHRLVLGLRNELDPERKRESDEKHSGPPPDNGRALNDELQAPCGIRMWAGHGCSCSQPESYIVDMAIIQSSFLRTGEKKLMTASASKETGDSFVASSGA</sequence>
<name>A0ABD1XZL7_9MARC</name>
<reference evidence="13 14" key="1">
    <citation type="submission" date="2024-09" db="EMBL/GenBank/DDBJ databases">
        <title>Chromosome-scale assembly of Riccia fluitans.</title>
        <authorList>
            <person name="Paukszto L."/>
            <person name="Sawicki J."/>
            <person name="Karawczyk K."/>
            <person name="Piernik-Szablinska J."/>
            <person name="Szczecinska M."/>
            <person name="Mazdziarz M."/>
        </authorList>
    </citation>
    <scope>NUCLEOTIDE SEQUENCE [LARGE SCALE GENOMIC DNA]</scope>
    <source>
        <strain evidence="13">Rf_01</strain>
        <tissue evidence="13">Aerial parts of the thallus</tissue>
    </source>
</reference>
<comment type="catalytic activity">
    <reaction evidence="11">
        <text>a 1,2-diacyl-sn-glycero-3-phosphoethanolamine(in) = a 1,2-diacyl-sn-glycero-3-phosphoethanolamine(out)</text>
        <dbReference type="Rhea" id="RHEA:38895"/>
        <dbReference type="ChEBI" id="CHEBI:64612"/>
    </reaction>
</comment>
<feature type="region of interest" description="Disordered" evidence="12">
    <location>
        <begin position="1390"/>
        <end position="1414"/>
    </location>
</feature>
<organism evidence="13 14">
    <name type="scientific">Riccia fluitans</name>
    <dbReference type="NCBI Taxonomy" id="41844"/>
    <lineage>
        <taxon>Eukaryota</taxon>
        <taxon>Viridiplantae</taxon>
        <taxon>Streptophyta</taxon>
        <taxon>Embryophyta</taxon>
        <taxon>Marchantiophyta</taxon>
        <taxon>Marchantiopsida</taxon>
        <taxon>Marchantiidae</taxon>
        <taxon>Marchantiales</taxon>
        <taxon>Ricciaceae</taxon>
        <taxon>Riccia</taxon>
    </lineage>
</organism>
<comment type="catalytic activity">
    <reaction evidence="10">
        <text>a 1,2-diacyl-sn-glycero-3-phospho-L-serine(in) = a 1,2-diacyl-sn-glycero-3-phospho-L-serine(out)</text>
        <dbReference type="Rhea" id="RHEA:38663"/>
        <dbReference type="ChEBI" id="CHEBI:57262"/>
    </reaction>
</comment>